<dbReference type="Pfam" id="PF00271">
    <property type="entry name" value="Helicase_C"/>
    <property type="match status" value="1"/>
</dbReference>
<evidence type="ECO:0000259" key="6">
    <source>
        <dbReference type="PROSITE" id="PS51194"/>
    </source>
</evidence>
<gene>
    <name evidence="7" type="ORF">Poly59_05800</name>
</gene>
<keyword evidence="2" id="KW-0378">Hydrolase</keyword>
<dbReference type="Proteomes" id="UP000317977">
    <property type="component" value="Unassembled WGS sequence"/>
</dbReference>
<evidence type="ECO:0000256" key="2">
    <source>
        <dbReference type="ARBA" id="ARBA00022801"/>
    </source>
</evidence>
<dbReference type="InterPro" id="IPR002464">
    <property type="entry name" value="DNA/RNA_helicase_DEAH_CS"/>
</dbReference>
<dbReference type="RefSeq" id="WP_146532530.1">
    <property type="nucleotide sequence ID" value="NZ_SJPX01000001.1"/>
</dbReference>
<reference evidence="7 8" key="1">
    <citation type="submission" date="2019-02" db="EMBL/GenBank/DDBJ databases">
        <title>Deep-cultivation of Planctomycetes and their phenomic and genomic characterization uncovers novel biology.</title>
        <authorList>
            <person name="Wiegand S."/>
            <person name="Jogler M."/>
            <person name="Boedeker C."/>
            <person name="Pinto D."/>
            <person name="Vollmers J."/>
            <person name="Rivas-Marin E."/>
            <person name="Kohn T."/>
            <person name="Peeters S.H."/>
            <person name="Heuer A."/>
            <person name="Rast P."/>
            <person name="Oberbeckmann S."/>
            <person name="Bunk B."/>
            <person name="Jeske O."/>
            <person name="Meyerdierks A."/>
            <person name="Storesund J.E."/>
            <person name="Kallscheuer N."/>
            <person name="Luecker S."/>
            <person name="Lage O.M."/>
            <person name="Pohl T."/>
            <person name="Merkel B.J."/>
            <person name="Hornburger P."/>
            <person name="Mueller R.-W."/>
            <person name="Bruemmer F."/>
            <person name="Labrenz M."/>
            <person name="Spormann A.M."/>
            <person name="Op Den Camp H."/>
            <person name="Overmann J."/>
            <person name="Amann R."/>
            <person name="Jetten M.S.M."/>
            <person name="Mascher T."/>
            <person name="Medema M.H."/>
            <person name="Devos D.P."/>
            <person name="Kaster A.-K."/>
            <person name="Ovreas L."/>
            <person name="Rohde M."/>
            <person name="Galperin M.Y."/>
            <person name="Jogler C."/>
        </authorList>
    </citation>
    <scope>NUCLEOTIDE SEQUENCE [LARGE SCALE GENOMIC DNA]</scope>
    <source>
        <strain evidence="7 8">Poly59</strain>
    </source>
</reference>
<dbReference type="CDD" id="cd17921">
    <property type="entry name" value="DEXHc_Ski2"/>
    <property type="match status" value="1"/>
</dbReference>
<dbReference type="SMART" id="SM00487">
    <property type="entry name" value="DEXDc"/>
    <property type="match status" value="1"/>
</dbReference>
<dbReference type="AlphaFoldDB" id="A0A5C6F7I3"/>
<dbReference type="GO" id="GO:0003676">
    <property type="term" value="F:nucleic acid binding"/>
    <property type="evidence" value="ECO:0007669"/>
    <property type="project" value="InterPro"/>
</dbReference>
<evidence type="ECO:0000259" key="5">
    <source>
        <dbReference type="PROSITE" id="PS51192"/>
    </source>
</evidence>
<dbReference type="PANTHER" id="PTHR47961">
    <property type="entry name" value="DNA POLYMERASE THETA, PUTATIVE (AFU_ORTHOLOGUE AFUA_1G05260)-RELATED"/>
    <property type="match status" value="1"/>
</dbReference>
<comment type="caution">
    <text evidence="7">The sequence shown here is derived from an EMBL/GenBank/DDBJ whole genome shotgun (WGS) entry which is preliminary data.</text>
</comment>
<evidence type="ECO:0000256" key="1">
    <source>
        <dbReference type="ARBA" id="ARBA00022741"/>
    </source>
</evidence>
<proteinExistence type="predicted"/>
<accession>A0A5C6F7I3</accession>
<dbReference type="GO" id="GO:0016787">
    <property type="term" value="F:hydrolase activity"/>
    <property type="evidence" value="ECO:0007669"/>
    <property type="project" value="UniProtKB-KW"/>
</dbReference>
<dbReference type="SMART" id="SM00490">
    <property type="entry name" value="HELICc"/>
    <property type="match status" value="1"/>
</dbReference>
<dbReference type="OrthoDB" id="221352at2"/>
<evidence type="ECO:0000313" key="8">
    <source>
        <dbReference type="Proteomes" id="UP000317977"/>
    </source>
</evidence>
<keyword evidence="4" id="KW-0067">ATP-binding</keyword>
<evidence type="ECO:0000256" key="4">
    <source>
        <dbReference type="ARBA" id="ARBA00022840"/>
    </source>
</evidence>
<dbReference type="PROSITE" id="PS00690">
    <property type="entry name" value="DEAH_ATP_HELICASE"/>
    <property type="match status" value="1"/>
</dbReference>
<dbReference type="SUPFAM" id="SSF52540">
    <property type="entry name" value="P-loop containing nucleoside triphosphate hydrolases"/>
    <property type="match status" value="1"/>
</dbReference>
<dbReference type="InterPro" id="IPR011545">
    <property type="entry name" value="DEAD/DEAH_box_helicase_dom"/>
</dbReference>
<organism evidence="7 8">
    <name type="scientific">Rubripirellula reticaptiva</name>
    <dbReference type="NCBI Taxonomy" id="2528013"/>
    <lineage>
        <taxon>Bacteria</taxon>
        <taxon>Pseudomonadati</taxon>
        <taxon>Planctomycetota</taxon>
        <taxon>Planctomycetia</taxon>
        <taxon>Pirellulales</taxon>
        <taxon>Pirellulaceae</taxon>
        <taxon>Rubripirellula</taxon>
    </lineage>
</organism>
<keyword evidence="8" id="KW-1185">Reference proteome</keyword>
<evidence type="ECO:0000256" key="3">
    <source>
        <dbReference type="ARBA" id="ARBA00022806"/>
    </source>
</evidence>
<dbReference type="Gene3D" id="3.40.50.300">
    <property type="entry name" value="P-loop containing nucleotide triphosphate hydrolases"/>
    <property type="match status" value="2"/>
</dbReference>
<feature type="domain" description="Helicase C-terminal" evidence="6">
    <location>
        <begin position="611"/>
        <end position="761"/>
    </location>
</feature>
<dbReference type="InterPro" id="IPR050474">
    <property type="entry name" value="Hel308_SKI2-like"/>
</dbReference>
<keyword evidence="1" id="KW-0547">Nucleotide-binding</keyword>
<evidence type="ECO:0000313" key="7">
    <source>
        <dbReference type="EMBL" id="TWU57673.1"/>
    </source>
</evidence>
<sequence>MLVTEEALRGVDKHWAVTAISKPDRQRGKEVAQIRLVRAATELQMELSFKDKPTDEDLLSRLALAYEVAATEGLDAMLHASAGTDALQQQAQAGAWRAFEFRRLLPVPTEDDERIFHILHLASLAYCGDRWTDLRRWMQENKSLLRAPSVVNQPWDKRILYRLFACWVRLLRKDSWDDLHRIQEIVAGLREDQENFESELLEGSDGRQSQVMALRLVALYHFAKATELLATYVIQGTPIGINEKLDRHFDEALKAAPASQDAALEVLLKWLHITSRKMVAGSIWWVAGKVNSRVTKFVKSITEGSQAMFELLPPQRAALQEQGLLDQAARAIVVDMPTSGGKTLLAEFRMLQALNQFEQDKGWVAYVAPTRALVSQITRRLRRDLEPFDVVVEQLTGAVEIDAFEDDMLSARAKGSAFDILVCTPEKLQLVLRNNRLDHRPLALVVMDEAHNIQDEKRGLRIELLLASIQREYSRASFLLLMPFVPNSKDLANWLGKESGKVISIGTSAWKPNERIVGVFDSVADLSEKAGWRLRFKTLVTTPNTIHLKGRHNVNGVKPLNLPKSKVIGKPTVEAAAMASVFCSRGTSITIATNTNHVWSMARHLAANLPRRKRIHPEVQLVQRFLETEIGKDFELIQMLDHGVAVHHSGLSDEIRSLVEWLAEEQKLKVLCATTTIAQGINFPVSSVFLASHKYPYGQPMSPREFWNLAGRAGRFGQDSVGVIGLAGGNNEDDVTRFVQESTGDLVSRLVELLEGVQELGQLNSLEQVFASDEWRDFRCYIAHLMRESKSLNDALAHTEELLRSTYGYSELRSSKSKEDTAKADALLRATNGYVTEMSKHEVNVSLADSTGFTPEGVRTALLGLAKLDEKLTVSDWEPSSLFGSAASSSLPELIGVMLAVGELKTSLEEIGKSGADNEQIANITSDWVNGKSLRQIAEKYFAEDGISMTMAVSKACKAVYRNLCNAGPWGLSALSKMPTSGLDFNSLPEDVARQINTLPSMIYHGVKTESAVLLRMNAVPRSVAEPLGRKFSSDVKDSKRSVKSARDFLHSLTDKEWSAAAPKSATMTGEDYREVWKQLSGETES</sequence>
<dbReference type="PANTHER" id="PTHR47961:SF6">
    <property type="entry name" value="DNA-DIRECTED DNA POLYMERASE"/>
    <property type="match status" value="1"/>
</dbReference>
<feature type="domain" description="Helicase ATP-binding" evidence="5">
    <location>
        <begin position="323"/>
        <end position="503"/>
    </location>
</feature>
<dbReference type="GO" id="GO:0005524">
    <property type="term" value="F:ATP binding"/>
    <property type="evidence" value="ECO:0007669"/>
    <property type="project" value="UniProtKB-KW"/>
</dbReference>
<dbReference type="InterPro" id="IPR001650">
    <property type="entry name" value="Helicase_C-like"/>
</dbReference>
<name>A0A5C6F7I3_9BACT</name>
<dbReference type="InterPro" id="IPR027417">
    <property type="entry name" value="P-loop_NTPase"/>
</dbReference>
<protein>
    <submittedName>
        <fullName evidence="7">Ski2-like helicase</fullName>
    </submittedName>
</protein>
<dbReference type="GO" id="GO:0004386">
    <property type="term" value="F:helicase activity"/>
    <property type="evidence" value="ECO:0007669"/>
    <property type="project" value="UniProtKB-KW"/>
</dbReference>
<dbReference type="EMBL" id="SJPX01000001">
    <property type="protein sequence ID" value="TWU57673.1"/>
    <property type="molecule type" value="Genomic_DNA"/>
</dbReference>
<dbReference type="PROSITE" id="PS51192">
    <property type="entry name" value="HELICASE_ATP_BIND_1"/>
    <property type="match status" value="1"/>
</dbReference>
<keyword evidence="3 7" id="KW-0347">Helicase</keyword>
<dbReference type="PROSITE" id="PS51194">
    <property type="entry name" value="HELICASE_CTER"/>
    <property type="match status" value="1"/>
</dbReference>
<dbReference type="Pfam" id="PF00270">
    <property type="entry name" value="DEAD"/>
    <property type="match status" value="1"/>
</dbReference>
<dbReference type="InterPro" id="IPR014001">
    <property type="entry name" value="Helicase_ATP-bd"/>
</dbReference>